<accession>A0A173VCD6</accession>
<dbReference type="Proteomes" id="UP000095597">
    <property type="component" value="Unassembled WGS sequence"/>
</dbReference>
<evidence type="ECO:0000313" key="4">
    <source>
        <dbReference type="EMBL" id="CUN89537.1"/>
    </source>
</evidence>
<organism evidence="3 9">
    <name type="scientific">Dorea longicatena</name>
    <dbReference type="NCBI Taxonomy" id="88431"/>
    <lineage>
        <taxon>Bacteria</taxon>
        <taxon>Bacillati</taxon>
        <taxon>Bacillota</taxon>
        <taxon>Clostridia</taxon>
        <taxon>Lachnospirales</taxon>
        <taxon>Lachnospiraceae</taxon>
        <taxon>Dorea</taxon>
    </lineage>
</organism>
<dbReference type="InterPro" id="IPR036650">
    <property type="entry name" value="CAT_RNA-bd_dom_sf"/>
</dbReference>
<dbReference type="EMBL" id="WWSH01000001">
    <property type="protein sequence ID" value="MZK08808.1"/>
    <property type="molecule type" value="Genomic_DNA"/>
</dbReference>
<evidence type="ECO:0000313" key="7">
    <source>
        <dbReference type="EMBL" id="NSE57826.1"/>
    </source>
</evidence>
<feature type="domain" description="PRD" evidence="2">
    <location>
        <begin position="173"/>
        <end position="279"/>
    </location>
</feature>
<dbReference type="SUPFAM" id="SSF63520">
    <property type="entry name" value="PTS-regulatory domain, PRD"/>
    <property type="match status" value="2"/>
</dbReference>
<name>A0A173VCD6_9FIRM</name>
<dbReference type="SUPFAM" id="SSF50151">
    <property type="entry name" value="SacY-like RNA-binding domain"/>
    <property type="match status" value="1"/>
</dbReference>
<evidence type="ECO:0000313" key="8">
    <source>
        <dbReference type="Proteomes" id="UP000095439"/>
    </source>
</evidence>
<evidence type="ECO:0000313" key="5">
    <source>
        <dbReference type="EMBL" id="MZK08808.1"/>
    </source>
</evidence>
<dbReference type="GO" id="GO:0003723">
    <property type="term" value="F:RNA binding"/>
    <property type="evidence" value="ECO:0007669"/>
    <property type="project" value="InterPro"/>
</dbReference>
<dbReference type="InterPro" id="IPR036634">
    <property type="entry name" value="PRD_sf"/>
</dbReference>
<dbReference type="Pfam" id="PF00874">
    <property type="entry name" value="PRD"/>
    <property type="match status" value="2"/>
</dbReference>
<reference evidence="7" key="3">
    <citation type="journal article" date="2020" name="Cell Host Microbe">
        <title>Functional and Genomic Variation between Human-Derived Isolates of Lachnospiraceae Reveals Inter- and Intra-Species Diversity.</title>
        <authorList>
            <person name="Sorbara M.T."/>
            <person name="Littmann E.R."/>
            <person name="Fontana E."/>
            <person name="Moody T.U."/>
            <person name="Kohout C.E."/>
            <person name="Gjonbalaj M."/>
            <person name="Eaton V."/>
            <person name="Seok R."/>
            <person name="Leiner I.M."/>
            <person name="Pamer E.G."/>
        </authorList>
    </citation>
    <scope>NUCLEOTIDE SEQUENCE</scope>
    <source>
        <strain evidence="7">MSK.10.16</strain>
    </source>
</reference>
<feature type="domain" description="PRD" evidence="2">
    <location>
        <begin position="68"/>
        <end position="172"/>
    </location>
</feature>
<sequence length="281" mass="32134">MMYRIEKVLNHNTVMAIHQDDHKEVLIMGKGVGFGRKVAERIEVRPEDRLYSLQKYKERGGAKEIVKSIAPEFLEVTNAVLDEAEKIFGKIDRMVLFPLADHIAFAVKRIQNHEQISNPLTEDIRVLFHMEFKAAESIRPLLQKQFGIDIEDDEVGYVALHIHSAIEDEKVSQAMQMARSVRECISMVEEAIGKPIDIASLSYNRLMNHIRYMVARALSGEKLKVNMNDYMEVKFPESFGMAQAVCDQVGESLGVKLEEVETGYLAMHIERVANDEREIEE</sequence>
<dbReference type="EMBL" id="CYYY01000007">
    <property type="protein sequence ID" value="CUN89537.1"/>
    <property type="molecule type" value="Genomic_DNA"/>
</dbReference>
<dbReference type="GO" id="GO:0006355">
    <property type="term" value="P:regulation of DNA-templated transcription"/>
    <property type="evidence" value="ECO:0007669"/>
    <property type="project" value="InterPro"/>
</dbReference>
<dbReference type="PANTHER" id="PTHR30185">
    <property type="entry name" value="CRYPTIC BETA-GLUCOSIDE BGL OPERON ANTITERMINATOR"/>
    <property type="match status" value="1"/>
</dbReference>
<dbReference type="SMART" id="SM01061">
    <property type="entry name" value="CAT_RBD"/>
    <property type="match status" value="1"/>
</dbReference>
<dbReference type="Proteomes" id="UP000449249">
    <property type="component" value="Unassembled WGS sequence"/>
</dbReference>
<dbReference type="InterPro" id="IPR011608">
    <property type="entry name" value="PRD"/>
</dbReference>
<dbReference type="EMBL" id="WWSC01000020">
    <property type="protein sequence ID" value="MZK42677.1"/>
    <property type="molecule type" value="Genomic_DNA"/>
</dbReference>
<keyword evidence="1" id="KW-0677">Repeat</keyword>
<dbReference type="PANTHER" id="PTHR30185:SF15">
    <property type="entry name" value="CRYPTIC BETA-GLUCOSIDE BGL OPERON ANTITERMINATOR"/>
    <property type="match status" value="1"/>
</dbReference>
<dbReference type="Proteomes" id="UP000724058">
    <property type="component" value="Unassembled WGS sequence"/>
</dbReference>
<dbReference type="OrthoDB" id="9813552at2"/>
<dbReference type="EMBL" id="JAAIOD010000007">
    <property type="protein sequence ID" value="NSE57826.1"/>
    <property type="molecule type" value="Genomic_DNA"/>
</dbReference>
<evidence type="ECO:0000313" key="11">
    <source>
        <dbReference type="Proteomes" id="UP000472916"/>
    </source>
</evidence>
<dbReference type="EMBL" id="CYXO01000022">
    <property type="protein sequence ID" value="CUN23825.1"/>
    <property type="molecule type" value="Genomic_DNA"/>
</dbReference>
<evidence type="ECO:0000313" key="3">
    <source>
        <dbReference type="EMBL" id="CUN23825.1"/>
    </source>
</evidence>
<evidence type="ECO:0000313" key="10">
    <source>
        <dbReference type="Proteomes" id="UP000449249"/>
    </source>
</evidence>
<gene>
    <name evidence="3" type="primary">bglG</name>
    <name evidence="4" type="ORF">ERS852423_01711</name>
    <name evidence="3" type="ORF">ERS852573_02742</name>
    <name evidence="7" type="ORF">G4332_06775</name>
    <name evidence="6" type="ORF">GT528_13515</name>
    <name evidence="5" type="ORF">GT576_00195</name>
</gene>
<dbReference type="PROSITE" id="PS51372">
    <property type="entry name" value="PRD_2"/>
    <property type="match status" value="2"/>
</dbReference>
<dbReference type="Gene3D" id="1.10.1790.10">
    <property type="entry name" value="PRD domain"/>
    <property type="match status" value="2"/>
</dbReference>
<dbReference type="Proteomes" id="UP000472916">
    <property type="component" value="Unassembled WGS sequence"/>
</dbReference>
<dbReference type="InterPro" id="IPR004341">
    <property type="entry name" value="CAT_RNA-bd_dom"/>
</dbReference>
<dbReference type="InterPro" id="IPR050661">
    <property type="entry name" value="BglG_antiterminators"/>
</dbReference>
<protein>
    <submittedName>
        <fullName evidence="3">Cryptic beta-glucoside bgl operon antiterminator</fullName>
    </submittedName>
    <submittedName>
        <fullName evidence="5">PRD domain-containing protein</fullName>
    </submittedName>
</protein>
<evidence type="ECO:0000256" key="1">
    <source>
        <dbReference type="ARBA" id="ARBA00022737"/>
    </source>
</evidence>
<dbReference type="Gene3D" id="2.30.24.10">
    <property type="entry name" value="CAT RNA-binding domain"/>
    <property type="match status" value="1"/>
</dbReference>
<evidence type="ECO:0000259" key="2">
    <source>
        <dbReference type="PROSITE" id="PS51372"/>
    </source>
</evidence>
<dbReference type="Pfam" id="PF03123">
    <property type="entry name" value="CAT_RBD"/>
    <property type="match status" value="1"/>
</dbReference>
<reference evidence="8 9" key="1">
    <citation type="submission" date="2015-09" db="EMBL/GenBank/DDBJ databases">
        <authorList>
            <consortium name="Pathogen Informatics"/>
        </authorList>
    </citation>
    <scope>NUCLEOTIDE SEQUENCE [LARGE SCALE GENOMIC DNA]</scope>
    <source>
        <strain evidence="4 8">2789STDY5608866</strain>
        <strain evidence="3 9">2789STDY5834961</strain>
    </source>
</reference>
<reference evidence="7" key="4">
    <citation type="submission" date="2020-02" db="EMBL/GenBank/DDBJ databases">
        <authorList>
            <person name="Littmann E."/>
            <person name="Sorbara M."/>
        </authorList>
    </citation>
    <scope>NUCLEOTIDE SEQUENCE</scope>
    <source>
        <strain evidence="7">MSK.10.16</strain>
    </source>
</reference>
<evidence type="ECO:0000313" key="6">
    <source>
        <dbReference type="EMBL" id="MZK42677.1"/>
    </source>
</evidence>
<reference evidence="10 11" key="2">
    <citation type="journal article" date="2019" name="Nat. Med.">
        <title>A library of human gut bacterial isolates paired with longitudinal multiomics data enables mechanistic microbiome research.</title>
        <authorList>
            <person name="Poyet M."/>
            <person name="Groussin M."/>
            <person name="Gibbons S.M."/>
            <person name="Avila-Pacheco J."/>
            <person name="Jiang X."/>
            <person name="Kearney S.M."/>
            <person name="Perrotta A.R."/>
            <person name="Berdy B."/>
            <person name="Zhao S."/>
            <person name="Lieberman T.D."/>
            <person name="Swanson P.K."/>
            <person name="Smith M."/>
            <person name="Roesemann S."/>
            <person name="Alexander J.E."/>
            <person name="Rich S.A."/>
            <person name="Livny J."/>
            <person name="Vlamakis H."/>
            <person name="Clish C."/>
            <person name="Bullock K."/>
            <person name="Deik A."/>
            <person name="Scott J."/>
            <person name="Pierce K.A."/>
            <person name="Xavier R.J."/>
            <person name="Alm E.J."/>
        </authorList>
    </citation>
    <scope>NUCLEOTIDE SEQUENCE [LARGE SCALE GENOMIC DNA]</scope>
    <source>
        <strain evidence="5 10">BIOML-A1</strain>
        <strain evidence="6 11">BIOML-A6</strain>
    </source>
</reference>
<proteinExistence type="predicted"/>
<evidence type="ECO:0000313" key="9">
    <source>
        <dbReference type="Proteomes" id="UP000095597"/>
    </source>
</evidence>
<dbReference type="Proteomes" id="UP000095439">
    <property type="component" value="Unassembled WGS sequence"/>
</dbReference>
<dbReference type="AlphaFoldDB" id="A0A173VCD6"/>